<dbReference type="PROSITE" id="PS50850">
    <property type="entry name" value="MFS"/>
    <property type="match status" value="1"/>
</dbReference>
<accession>A0A6J6HVR2</accession>
<evidence type="ECO:0000256" key="6">
    <source>
        <dbReference type="ARBA" id="ARBA00023136"/>
    </source>
</evidence>
<dbReference type="GO" id="GO:0022857">
    <property type="term" value="F:transmembrane transporter activity"/>
    <property type="evidence" value="ECO:0007669"/>
    <property type="project" value="InterPro"/>
</dbReference>
<dbReference type="PANTHER" id="PTHR42718">
    <property type="entry name" value="MAJOR FACILITATOR SUPERFAMILY MULTIDRUG TRANSPORTER MFSC"/>
    <property type="match status" value="1"/>
</dbReference>
<feature type="transmembrane region" description="Helical" evidence="7">
    <location>
        <begin position="485"/>
        <end position="505"/>
    </location>
</feature>
<evidence type="ECO:0000256" key="2">
    <source>
        <dbReference type="ARBA" id="ARBA00022448"/>
    </source>
</evidence>
<dbReference type="Pfam" id="PF07690">
    <property type="entry name" value="MFS_1"/>
    <property type="match status" value="1"/>
</dbReference>
<feature type="transmembrane region" description="Helical" evidence="7">
    <location>
        <begin position="343"/>
        <end position="362"/>
    </location>
</feature>
<protein>
    <submittedName>
        <fullName evidence="9">Unannotated protein</fullName>
    </submittedName>
</protein>
<evidence type="ECO:0000256" key="1">
    <source>
        <dbReference type="ARBA" id="ARBA00004651"/>
    </source>
</evidence>
<dbReference type="Gene3D" id="1.20.1250.20">
    <property type="entry name" value="MFS general substrate transporter like domains"/>
    <property type="match status" value="1"/>
</dbReference>
<evidence type="ECO:0000259" key="8">
    <source>
        <dbReference type="PROSITE" id="PS50850"/>
    </source>
</evidence>
<keyword evidence="2" id="KW-0813">Transport</keyword>
<feature type="domain" description="Major facilitator superfamily (MFS) profile" evidence="8">
    <location>
        <begin position="24"/>
        <end position="512"/>
    </location>
</feature>
<dbReference type="PRINTS" id="PR01036">
    <property type="entry name" value="TCRTETB"/>
</dbReference>
<sequence>MTSPQDQAAEQQAILDGHPRRWAILGVMVFSLLIVVLDNSVLNVALRSIQEELNATQAQLEWAVNSYTLVFAGMLFTWGVLGDRYGRKLILIIGMASFGLSSALCAFASTPNQLIGYRALMGFVGAAVLPVTLAIVTNVFPPAERGRAIGVWAGSTGLAVAVGPILGGVLLEHFWWGSVFLINVPVAIVAVTSVVLLVPESKDGSPLPIDPIGVVLSLVGIVSLVYGIIQGGNLNDWWNVEVTGSIVGGIALLALFALIERRSTHPSLDITLFKDARFSASTAAITLAFFALFGAVFFLSFYLQYVKGYSPLQAGLRLIPTALGLAIFAPLSEKFVKLVGIRAVVATGLILVSLTFLGIQFIEVGSEYWKLAICQAMLGCGMGLTVAPSTNAFMSVLPRDKTASGSAVTNAFRQIGGALGVAILGSVLASSYRAQITPALSKLPKDVANVAAESLGSTLQIVKANPGLPDTQTVVTAALDAYVNALHSATLVASFSAFIGAIVAFKWLPAKPPQSSEPVGSTH</sequence>
<dbReference type="CDD" id="cd17321">
    <property type="entry name" value="MFS_MMR_MDR_like"/>
    <property type="match status" value="1"/>
</dbReference>
<gene>
    <name evidence="9" type="ORF">UFOPK1939_00250</name>
</gene>
<dbReference type="InterPro" id="IPR004638">
    <property type="entry name" value="EmrB-like"/>
</dbReference>
<feature type="transmembrane region" description="Helical" evidence="7">
    <location>
        <begin position="314"/>
        <end position="331"/>
    </location>
</feature>
<organism evidence="9">
    <name type="scientific">freshwater metagenome</name>
    <dbReference type="NCBI Taxonomy" id="449393"/>
    <lineage>
        <taxon>unclassified sequences</taxon>
        <taxon>metagenomes</taxon>
        <taxon>ecological metagenomes</taxon>
    </lineage>
</organism>
<feature type="transmembrane region" description="Helical" evidence="7">
    <location>
        <begin position="148"/>
        <end position="169"/>
    </location>
</feature>
<evidence type="ECO:0000256" key="3">
    <source>
        <dbReference type="ARBA" id="ARBA00022475"/>
    </source>
</evidence>
<keyword evidence="3" id="KW-1003">Cell membrane</keyword>
<feature type="transmembrane region" description="Helical" evidence="7">
    <location>
        <begin position="115"/>
        <end position="136"/>
    </location>
</feature>
<dbReference type="InterPro" id="IPR020846">
    <property type="entry name" value="MFS_dom"/>
</dbReference>
<dbReference type="SUPFAM" id="SSF103473">
    <property type="entry name" value="MFS general substrate transporter"/>
    <property type="match status" value="1"/>
</dbReference>
<evidence type="ECO:0000256" key="7">
    <source>
        <dbReference type="SAM" id="Phobius"/>
    </source>
</evidence>
<dbReference type="EMBL" id="CAEZVF010000021">
    <property type="protein sequence ID" value="CAB4616663.1"/>
    <property type="molecule type" value="Genomic_DNA"/>
</dbReference>
<evidence type="ECO:0000256" key="5">
    <source>
        <dbReference type="ARBA" id="ARBA00022989"/>
    </source>
</evidence>
<keyword evidence="5 7" id="KW-1133">Transmembrane helix</keyword>
<feature type="transmembrane region" description="Helical" evidence="7">
    <location>
        <begin position="237"/>
        <end position="259"/>
    </location>
</feature>
<dbReference type="PANTHER" id="PTHR42718:SF42">
    <property type="entry name" value="EXPORT PROTEIN"/>
    <property type="match status" value="1"/>
</dbReference>
<feature type="transmembrane region" description="Helical" evidence="7">
    <location>
        <begin position="280"/>
        <end position="302"/>
    </location>
</feature>
<proteinExistence type="predicted"/>
<dbReference type="NCBIfam" id="TIGR00711">
    <property type="entry name" value="efflux_EmrB"/>
    <property type="match status" value="1"/>
</dbReference>
<feature type="transmembrane region" description="Helical" evidence="7">
    <location>
        <begin position="368"/>
        <end position="394"/>
    </location>
</feature>
<comment type="subcellular location">
    <subcellularLocation>
        <location evidence="1">Cell membrane</location>
        <topology evidence="1">Multi-pass membrane protein</topology>
    </subcellularLocation>
</comment>
<feature type="transmembrane region" description="Helical" evidence="7">
    <location>
        <begin position="22"/>
        <end position="42"/>
    </location>
</feature>
<feature type="transmembrane region" description="Helical" evidence="7">
    <location>
        <begin position="175"/>
        <end position="199"/>
    </location>
</feature>
<dbReference type="InterPro" id="IPR011701">
    <property type="entry name" value="MFS"/>
</dbReference>
<feature type="transmembrane region" description="Helical" evidence="7">
    <location>
        <begin position="62"/>
        <end position="82"/>
    </location>
</feature>
<dbReference type="InterPro" id="IPR036259">
    <property type="entry name" value="MFS_trans_sf"/>
</dbReference>
<feature type="transmembrane region" description="Helical" evidence="7">
    <location>
        <begin position="211"/>
        <end position="231"/>
    </location>
</feature>
<evidence type="ECO:0000256" key="4">
    <source>
        <dbReference type="ARBA" id="ARBA00022692"/>
    </source>
</evidence>
<keyword evidence="4 7" id="KW-0812">Transmembrane</keyword>
<dbReference type="Gene3D" id="1.20.1720.10">
    <property type="entry name" value="Multidrug resistance protein D"/>
    <property type="match status" value="1"/>
</dbReference>
<feature type="transmembrane region" description="Helical" evidence="7">
    <location>
        <begin position="89"/>
        <end position="109"/>
    </location>
</feature>
<reference evidence="9" key="1">
    <citation type="submission" date="2020-05" db="EMBL/GenBank/DDBJ databases">
        <authorList>
            <person name="Chiriac C."/>
            <person name="Salcher M."/>
            <person name="Ghai R."/>
            <person name="Kavagutti S V."/>
        </authorList>
    </citation>
    <scope>NUCLEOTIDE SEQUENCE</scope>
</reference>
<keyword evidence="6 7" id="KW-0472">Membrane</keyword>
<name>A0A6J6HVR2_9ZZZZ</name>
<evidence type="ECO:0000313" key="9">
    <source>
        <dbReference type="EMBL" id="CAB4616663.1"/>
    </source>
</evidence>
<dbReference type="GO" id="GO:0005886">
    <property type="term" value="C:plasma membrane"/>
    <property type="evidence" value="ECO:0007669"/>
    <property type="project" value="UniProtKB-SubCell"/>
</dbReference>
<dbReference type="AlphaFoldDB" id="A0A6J6HVR2"/>